<dbReference type="EMBL" id="FJOG01000055">
    <property type="protein sequence ID" value="CZR68469.1"/>
    <property type="molecule type" value="Genomic_DNA"/>
</dbReference>
<dbReference type="Pfam" id="PF04082">
    <property type="entry name" value="Fungal_trans"/>
    <property type="match status" value="1"/>
</dbReference>
<dbReference type="SUPFAM" id="SSF57701">
    <property type="entry name" value="Zn2/Cys6 DNA-binding domain"/>
    <property type="match status" value="1"/>
</dbReference>
<dbReference type="PANTHER" id="PTHR46910:SF25">
    <property type="entry name" value="ABC-TRANSPORTER-REGULATING TRANSCRIPTION FACTOR"/>
    <property type="match status" value="1"/>
</dbReference>
<dbReference type="GO" id="GO:0000981">
    <property type="term" value="F:DNA-binding transcription factor activity, RNA polymerase II-specific"/>
    <property type="evidence" value="ECO:0007669"/>
    <property type="project" value="InterPro"/>
</dbReference>
<evidence type="ECO:0000256" key="1">
    <source>
        <dbReference type="ARBA" id="ARBA00022723"/>
    </source>
</evidence>
<keyword evidence="3" id="KW-0175">Coiled coil</keyword>
<feature type="region of interest" description="Disordered" evidence="4">
    <location>
        <begin position="1"/>
        <end position="20"/>
    </location>
</feature>
<dbReference type="Pfam" id="PF00172">
    <property type="entry name" value="Zn_clus"/>
    <property type="match status" value="1"/>
</dbReference>
<dbReference type="GO" id="GO:0006351">
    <property type="term" value="P:DNA-templated transcription"/>
    <property type="evidence" value="ECO:0007669"/>
    <property type="project" value="InterPro"/>
</dbReference>
<evidence type="ECO:0000259" key="5">
    <source>
        <dbReference type="PROSITE" id="PS50048"/>
    </source>
</evidence>
<evidence type="ECO:0000256" key="2">
    <source>
        <dbReference type="ARBA" id="ARBA00023242"/>
    </source>
</evidence>
<reference evidence="6 7" key="1">
    <citation type="submission" date="2016-03" db="EMBL/GenBank/DDBJ databases">
        <authorList>
            <person name="Ploux O."/>
        </authorList>
    </citation>
    <scope>NUCLEOTIDE SEQUENCE [LARGE SCALE GENOMIC DNA]</scope>
    <source>
        <strain evidence="6 7">UAMH 11012</strain>
    </source>
</reference>
<proteinExistence type="predicted"/>
<feature type="compositionally biased region" description="Low complexity" evidence="4">
    <location>
        <begin position="667"/>
        <end position="683"/>
    </location>
</feature>
<name>A0A1L7XTX3_9HELO</name>
<organism evidence="6 7">
    <name type="scientific">Phialocephala subalpina</name>
    <dbReference type="NCBI Taxonomy" id="576137"/>
    <lineage>
        <taxon>Eukaryota</taxon>
        <taxon>Fungi</taxon>
        <taxon>Dikarya</taxon>
        <taxon>Ascomycota</taxon>
        <taxon>Pezizomycotina</taxon>
        <taxon>Leotiomycetes</taxon>
        <taxon>Helotiales</taxon>
        <taxon>Mollisiaceae</taxon>
        <taxon>Phialocephala</taxon>
        <taxon>Phialocephala fortinii species complex</taxon>
    </lineage>
</organism>
<dbReference type="InterPro" id="IPR001138">
    <property type="entry name" value="Zn2Cys6_DnaBD"/>
</dbReference>
<dbReference type="OrthoDB" id="2123952at2759"/>
<dbReference type="InterPro" id="IPR036864">
    <property type="entry name" value="Zn2-C6_fun-type_DNA-bd_sf"/>
</dbReference>
<evidence type="ECO:0000256" key="3">
    <source>
        <dbReference type="SAM" id="Coils"/>
    </source>
</evidence>
<dbReference type="PROSITE" id="PS50048">
    <property type="entry name" value="ZN2_CY6_FUNGAL_2"/>
    <property type="match status" value="1"/>
</dbReference>
<keyword evidence="2" id="KW-0539">Nucleus</keyword>
<dbReference type="STRING" id="576137.A0A1L7XTX3"/>
<dbReference type="AlphaFoldDB" id="A0A1L7XTX3"/>
<keyword evidence="7" id="KW-1185">Reference proteome</keyword>
<dbReference type="GO" id="GO:0003677">
    <property type="term" value="F:DNA binding"/>
    <property type="evidence" value="ECO:0007669"/>
    <property type="project" value="InterPro"/>
</dbReference>
<dbReference type="Gene3D" id="4.10.240.10">
    <property type="entry name" value="Zn(2)-C6 fungal-type DNA-binding domain"/>
    <property type="match status" value="1"/>
</dbReference>
<feature type="coiled-coil region" evidence="3">
    <location>
        <begin position="61"/>
        <end position="88"/>
    </location>
</feature>
<protein>
    <submittedName>
        <fullName evidence="6">Related to transcriptional activator Mut3p</fullName>
    </submittedName>
</protein>
<gene>
    <name evidence="6" type="ORF">PAC_18368</name>
</gene>
<feature type="domain" description="Zn(2)-C6 fungal-type" evidence="5">
    <location>
        <begin position="21"/>
        <end position="52"/>
    </location>
</feature>
<dbReference type="InterPro" id="IPR050987">
    <property type="entry name" value="AtrR-like"/>
</dbReference>
<feature type="region of interest" description="Disordered" evidence="4">
    <location>
        <begin position="618"/>
        <end position="733"/>
    </location>
</feature>
<dbReference type="PROSITE" id="PS00463">
    <property type="entry name" value="ZN2_CY6_FUNGAL_1"/>
    <property type="match status" value="1"/>
</dbReference>
<dbReference type="SMART" id="SM00906">
    <property type="entry name" value="Fungal_trans"/>
    <property type="match status" value="1"/>
</dbReference>
<accession>A0A1L7XTX3</accession>
<keyword evidence="1" id="KW-0479">Metal-binding</keyword>
<dbReference type="InterPro" id="IPR007219">
    <property type="entry name" value="XnlR_reg_dom"/>
</dbReference>
<dbReference type="GO" id="GO:0008270">
    <property type="term" value="F:zinc ion binding"/>
    <property type="evidence" value="ECO:0007669"/>
    <property type="project" value="InterPro"/>
</dbReference>
<dbReference type="CDD" id="cd12148">
    <property type="entry name" value="fungal_TF_MHR"/>
    <property type="match status" value="1"/>
</dbReference>
<evidence type="ECO:0000256" key="4">
    <source>
        <dbReference type="SAM" id="MobiDB-lite"/>
    </source>
</evidence>
<feature type="compositionally biased region" description="Polar residues" evidence="4">
    <location>
        <begin position="684"/>
        <end position="728"/>
    </location>
</feature>
<feature type="compositionally biased region" description="Polar residues" evidence="4">
    <location>
        <begin position="656"/>
        <end position="666"/>
    </location>
</feature>
<evidence type="ECO:0000313" key="7">
    <source>
        <dbReference type="Proteomes" id="UP000184330"/>
    </source>
</evidence>
<dbReference type="CDD" id="cd00067">
    <property type="entry name" value="GAL4"/>
    <property type="match status" value="1"/>
</dbReference>
<evidence type="ECO:0000313" key="6">
    <source>
        <dbReference type="EMBL" id="CZR68469.1"/>
    </source>
</evidence>
<dbReference type="PANTHER" id="PTHR46910">
    <property type="entry name" value="TRANSCRIPTION FACTOR PDR1"/>
    <property type="match status" value="1"/>
</dbReference>
<sequence>MSATPGGANAMESITPPHRASCDSCRRMKVKCKWDQEGSCNRCAFRRIECVVTQRPRRQREKKKETYLAKVEERLQRMERAMAKSGLELHGDTMRRTSDEIDHQGRIPDKLSMLKISSKGRTAFVGSSSGFSIFSPQGLRWITETTGNMEFERTINKITCMPDTIGRVFDHSMWYTLSEQDREPLPPLDFAKVLIQFFFEGWNRTAPLYDKEAFLVRFAQKYPVTYAEDIGWYASLNVVFSIGWMLYAHQAADQHMFRKFDKIEEQKDQKWWKWFRNACSTFVDLQFREGTLLAVQAMIGMTVMLQALPNPFPSSIMIASALRVAQSIGLHRNLRDVFGLSPAEMEERCNVFWIGVVIERNIIHRSGRPSAIHEGDIGVHLPKDEVSLQELVNQPEIFNTIRPMATLALLQGRIYNKLYSAKSLTKSKLERLRWVGILDEELQYWKDSLPIEIRPGNNIKCHEKNILPVLAMQFGYFDALSTLHRVSLPYSSWGKEEFPVGSGADDLGLNPRVFASGAIRVGAARSVIDLLKVCNSLLDIERNVTRIFFDYYPLTASLVLFSNILQNPYDPQALIDLELMRSVTTFLCDFLDDNAAVESSIIIKTFLEVNNVAAQHVKNTRTNTPKQLKRSREDTILTPQSAAKVADMRARVASATPESQKDSISGSPYTSTSPFSNSSTPQSATPTIQGLQIRTPASQTSGTSQSPFVSTVNSQEHGNSGVQYQDSPLPNGPYGADPFANLNLADMTDPMDSMMLLDNSWFFPMTSPSINPNMNGWLPPGMHSDGSGNVWDGNGLSIMDPLPVDSQTRPNDEHMEMGYGEHTGEGTGYGYP</sequence>
<dbReference type="Proteomes" id="UP000184330">
    <property type="component" value="Unassembled WGS sequence"/>
</dbReference>